<dbReference type="KEGG" id="aori:SD37_40005"/>
<dbReference type="GO" id="GO:0003677">
    <property type="term" value="F:DNA binding"/>
    <property type="evidence" value="ECO:0007669"/>
    <property type="project" value="InterPro"/>
</dbReference>
<dbReference type="SUPFAM" id="SSF47413">
    <property type="entry name" value="lambda repressor-like DNA-binding domains"/>
    <property type="match status" value="1"/>
</dbReference>
<sequence>MGIQRTAFAARREALGFTQETFARQLKVELSTVGRWERGTLTPQPWRRPRIAKLLQVSLSELDVLLNPAGTELVTRRSSATRREVIADAALITGGIPVDHVPGAGTEEPLRHRMDHTRVSAQVADLHRKYQAARYADVAQRLPSVSEAADALVANGPARRRREALGLQCSVAILTAKLATKRGDGETGLAAAELARVAAEKAEDTFGLAAAAYQRTCALLRTSGMKDSEQIKDAEEIAVSAATALRGQDPQNVTWRGALTLISSIIAARRVDDVEASERLDHADELAQWLGVDGNIGWTAFGPSNVLIHRTSVAVTLHDPRRALATAEQLDITALPTGLNGRQAQFHLDSAWAHTQLAEDPEAVIHLLETERVAPELVRTNPNARSLIADLLARERRLQVPALRGLALRAGVAV</sequence>
<gene>
    <name evidence="2" type="ORF">SD37_40005</name>
</gene>
<protein>
    <submittedName>
        <fullName evidence="2">Transcriptional regulator</fullName>
    </submittedName>
</protein>
<name>A0A193CCJ3_AMYOR</name>
<accession>A0A193CCJ3</accession>
<proteinExistence type="predicted"/>
<evidence type="ECO:0000259" key="1">
    <source>
        <dbReference type="PROSITE" id="PS50943"/>
    </source>
</evidence>
<dbReference type="EMBL" id="CP016174">
    <property type="protein sequence ID" value="ANN22351.1"/>
    <property type="molecule type" value="Genomic_DNA"/>
</dbReference>
<dbReference type="InterPro" id="IPR010982">
    <property type="entry name" value="Lambda_DNA-bd_dom_sf"/>
</dbReference>
<dbReference type="Gene3D" id="1.10.260.40">
    <property type="entry name" value="lambda repressor-like DNA-binding domains"/>
    <property type="match status" value="1"/>
</dbReference>
<dbReference type="SMART" id="SM00530">
    <property type="entry name" value="HTH_XRE"/>
    <property type="match status" value="1"/>
</dbReference>
<keyword evidence="3" id="KW-1185">Reference proteome</keyword>
<dbReference type="Pfam" id="PF13560">
    <property type="entry name" value="HTH_31"/>
    <property type="match status" value="1"/>
</dbReference>
<evidence type="ECO:0000313" key="3">
    <source>
        <dbReference type="Proteomes" id="UP000093695"/>
    </source>
</evidence>
<dbReference type="STRING" id="31958.SD37_40005"/>
<organism evidence="2 3">
    <name type="scientific">Amycolatopsis orientalis</name>
    <name type="common">Nocardia orientalis</name>
    <dbReference type="NCBI Taxonomy" id="31958"/>
    <lineage>
        <taxon>Bacteria</taxon>
        <taxon>Bacillati</taxon>
        <taxon>Actinomycetota</taxon>
        <taxon>Actinomycetes</taxon>
        <taxon>Pseudonocardiales</taxon>
        <taxon>Pseudonocardiaceae</taxon>
        <taxon>Amycolatopsis</taxon>
    </lineage>
</organism>
<feature type="domain" description="HTH cro/C1-type" evidence="1">
    <location>
        <begin position="8"/>
        <end position="62"/>
    </location>
</feature>
<dbReference type="PROSITE" id="PS50943">
    <property type="entry name" value="HTH_CROC1"/>
    <property type="match status" value="1"/>
</dbReference>
<dbReference type="AlphaFoldDB" id="A0A193CCJ3"/>
<dbReference type="InterPro" id="IPR001387">
    <property type="entry name" value="Cro/C1-type_HTH"/>
</dbReference>
<evidence type="ECO:0000313" key="2">
    <source>
        <dbReference type="EMBL" id="ANN22351.1"/>
    </source>
</evidence>
<reference evidence="2 3" key="1">
    <citation type="journal article" date="2015" name="Genome Announc.">
        <title>Draft Genome Sequence of Norvancomycin-Producing Strain Amycolatopsis orientalis CPCC200066.</title>
        <authorList>
            <person name="Lei X."/>
            <person name="Yuan F."/>
            <person name="Shi Y."/>
            <person name="Li X."/>
            <person name="Wang L."/>
            <person name="Hong B."/>
        </authorList>
    </citation>
    <scope>NUCLEOTIDE SEQUENCE [LARGE SCALE GENOMIC DNA]</scope>
    <source>
        <strain evidence="2 3">B-37</strain>
    </source>
</reference>
<dbReference type="CDD" id="cd00093">
    <property type="entry name" value="HTH_XRE"/>
    <property type="match status" value="1"/>
</dbReference>
<dbReference type="Proteomes" id="UP000093695">
    <property type="component" value="Chromosome"/>
</dbReference>